<keyword evidence="3" id="KW-0520">NAD</keyword>
<dbReference type="Pfam" id="PF00465">
    <property type="entry name" value="Fe-ADH"/>
    <property type="match status" value="1"/>
</dbReference>
<dbReference type="GO" id="GO:0046872">
    <property type="term" value="F:metal ion binding"/>
    <property type="evidence" value="ECO:0007669"/>
    <property type="project" value="InterPro"/>
</dbReference>
<dbReference type="Gene3D" id="3.40.50.1970">
    <property type="match status" value="1"/>
</dbReference>
<dbReference type="InterPro" id="IPR001670">
    <property type="entry name" value="ADH_Fe/GldA"/>
</dbReference>
<gene>
    <name evidence="6" type="ORF">METZ01_LOCUS85912</name>
</gene>
<evidence type="ECO:0000256" key="3">
    <source>
        <dbReference type="ARBA" id="ARBA00023027"/>
    </source>
</evidence>
<dbReference type="PROSITE" id="PS00913">
    <property type="entry name" value="ADH_IRON_1"/>
    <property type="match status" value="1"/>
</dbReference>
<dbReference type="SUPFAM" id="SSF56796">
    <property type="entry name" value="Dehydroquinate synthase-like"/>
    <property type="match status" value="1"/>
</dbReference>
<feature type="domain" description="Fe-containing alcohol dehydrogenase-like C-terminal" evidence="5">
    <location>
        <begin position="190"/>
        <end position="383"/>
    </location>
</feature>
<dbReference type="GO" id="GO:0004022">
    <property type="term" value="F:alcohol dehydrogenase (NAD+) activity"/>
    <property type="evidence" value="ECO:0007669"/>
    <property type="project" value="TreeGrafter"/>
</dbReference>
<feature type="domain" description="Alcohol dehydrogenase iron-type/glycerol dehydrogenase GldA" evidence="4">
    <location>
        <begin position="9"/>
        <end position="179"/>
    </location>
</feature>
<dbReference type="Pfam" id="PF25137">
    <property type="entry name" value="ADH_Fe_C"/>
    <property type="match status" value="1"/>
</dbReference>
<dbReference type="InterPro" id="IPR039697">
    <property type="entry name" value="Alcohol_dehydrogenase_Fe"/>
</dbReference>
<reference evidence="6" key="1">
    <citation type="submission" date="2018-05" db="EMBL/GenBank/DDBJ databases">
        <authorList>
            <person name="Lanie J.A."/>
            <person name="Ng W.-L."/>
            <person name="Kazmierczak K.M."/>
            <person name="Andrzejewski T.M."/>
            <person name="Davidsen T.M."/>
            <person name="Wayne K.J."/>
            <person name="Tettelin H."/>
            <person name="Glass J.I."/>
            <person name="Rusch D."/>
            <person name="Podicherti R."/>
            <person name="Tsui H.-C.T."/>
            <person name="Winkler M.E."/>
        </authorList>
    </citation>
    <scope>NUCLEOTIDE SEQUENCE</scope>
</reference>
<dbReference type="FunFam" id="3.40.50.1970:FF:000003">
    <property type="entry name" value="Alcohol dehydrogenase, iron-containing"/>
    <property type="match status" value="1"/>
</dbReference>
<dbReference type="PANTHER" id="PTHR11496">
    <property type="entry name" value="ALCOHOL DEHYDROGENASE"/>
    <property type="match status" value="1"/>
</dbReference>
<evidence type="ECO:0000256" key="1">
    <source>
        <dbReference type="ARBA" id="ARBA00007358"/>
    </source>
</evidence>
<name>A0A381UZL5_9ZZZZ</name>
<evidence type="ECO:0000313" key="6">
    <source>
        <dbReference type="EMBL" id="SVA33058.1"/>
    </source>
</evidence>
<dbReference type="EMBL" id="UINC01007391">
    <property type="protein sequence ID" value="SVA33058.1"/>
    <property type="molecule type" value="Genomic_DNA"/>
</dbReference>
<dbReference type="CDD" id="cd14861">
    <property type="entry name" value="Fe-ADH-like"/>
    <property type="match status" value="1"/>
</dbReference>
<dbReference type="InterPro" id="IPR056798">
    <property type="entry name" value="ADH_Fe_C"/>
</dbReference>
<dbReference type="InterPro" id="IPR018211">
    <property type="entry name" value="ADH_Fe_CS"/>
</dbReference>
<keyword evidence="2" id="KW-0560">Oxidoreductase</keyword>
<protein>
    <submittedName>
        <fullName evidence="6">Uncharacterized protein</fullName>
    </submittedName>
</protein>
<dbReference type="PROSITE" id="PS00060">
    <property type="entry name" value="ADH_IRON_2"/>
    <property type="match status" value="1"/>
</dbReference>
<dbReference type="Gene3D" id="1.20.1090.10">
    <property type="entry name" value="Dehydroquinate synthase-like - alpha domain"/>
    <property type="match status" value="1"/>
</dbReference>
<evidence type="ECO:0000259" key="5">
    <source>
        <dbReference type="Pfam" id="PF25137"/>
    </source>
</evidence>
<dbReference type="PANTHER" id="PTHR11496:SF102">
    <property type="entry name" value="ALCOHOL DEHYDROGENASE 4"/>
    <property type="match status" value="1"/>
</dbReference>
<evidence type="ECO:0000256" key="2">
    <source>
        <dbReference type="ARBA" id="ARBA00023002"/>
    </source>
</evidence>
<comment type="similarity">
    <text evidence="1">Belongs to the iron-containing alcohol dehydrogenase family.</text>
</comment>
<dbReference type="FunFam" id="1.20.1090.10:FF:000001">
    <property type="entry name" value="Aldehyde-alcohol dehydrogenase"/>
    <property type="match status" value="1"/>
</dbReference>
<accession>A0A381UZL5</accession>
<organism evidence="6">
    <name type="scientific">marine metagenome</name>
    <dbReference type="NCBI Taxonomy" id="408172"/>
    <lineage>
        <taxon>unclassified sequences</taxon>
        <taxon>metagenomes</taxon>
        <taxon>ecological metagenomes</taxon>
    </lineage>
</organism>
<evidence type="ECO:0000259" key="4">
    <source>
        <dbReference type="Pfam" id="PF00465"/>
    </source>
</evidence>
<proteinExistence type="inferred from homology"/>
<sequence>METSSFNFPTDTRVGPGVIAQLNETLLALGIHRPLVVTDAGLLATDAYKKLVGALLPGKPDRDWFLFSEVQPNPTEANTRGAAGLALDKRCDGIVGLGGGSALDAAKVCRILIKQPKLKLADYDWEADWSGLLPFIAIPTTAGTGSEVGRSGVVTPDGGDSKGMYFHPELLAKCVFLDPELTTGLPPGLTAATGLDALTHCIESYTSPVFQPLCDGIALEGIALIIRALPSAIADGPDIDARGHMLVAAAMGGVAFQKDLGATHSLAHPLSAICGVHHGTANAICLPHVMRFNARRKPGVYRRIGIACGLDVVSCSDAEADQQTIHFIDDFIRRCGMPPSLEEVGVKEEHIETLANQAWLDPCHQTNPVPVKHEDLKELFLKAL</sequence>
<dbReference type="AlphaFoldDB" id="A0A381UZL5"/>